<protein>
    <recommendedName>
        <fullName evidence="4">Integral membrane protein</fullName>
    </recommendedName>
</protein>
<dbReference type="InterPro" id="IPR036259">
    <property type="entry name" value="MFS_trans_sf"/>
</dbReference>
<dbReference type="EMBL" id="CP016364">
    <property type="protein sequence ID" value="APG48025.1"/>
    <property type="molecule type" value="Genomic_DNA"/>
</dbReference>
<dbReference type="Pfam" id="PF07332">
    <property type="entry name" value="Phage_holin_3_6"/>
    <property type="match status" value="1"/>
</dbReference>
<dbReference type="OrthoDB" id="7667843at2"/>
<reference evidence="3" key="1">
    <citation type="submission" date="2016-07" db="EMBL/GenBank/DDBJ databases">
        <title>Phaeobacter portensis sp. nov., a tropodithietic acid producing bacterium isolated from a German harbor.</title>
        <authorList>
            <person name="Freese H.M."/>
            <person name="Bunk B."/>
            <person name="Breider S."/>
            <person name="Brinkhoff T."/>
        </authorList>
    </citation>
    <scope>NUCLEOTIDE SEQUENCE [LARGE SCALE GENOMIC DNA]</scope>
    <source>
        <strain evidence="3">P97</strain>
    </source>
</reference>
<sequence length="136" mass="13969">MDGQNTAASPSEAPGLFVTVLKQMSQLLQDEVRLARAEISQNLSRAGVAVAMVAVGAVLAIVGLHVLAAALVAMIAALGLSVGTAALIVGGPLVALAVGLVMLGVNRLSPSALMPDRSLRNMQRDLKTLKETTHHV</sequence>
<keyword evidence="1" id="KW-0812">Transmembrane</keyword>
<keyword evidence="1" id="KW-1133">Transmembrane helix</keyword>
<gene>
    <name evidence="2" type="ORF">PhaeoP97_02647</name>
</gene>
<evidence type="ECO:0008006" key="4">
    <source>
        <dbReference type="Google" id="ProtNLM"/>
    </source>
</evidence>
<dbReference type="InterPro" id="IPR009937">
    <property type="entry name" value="Phage_holin_3_6"/>
</dbReference>
<keyword evidence="1" id="KW-0472">Membrane</keyword>
<dbReference type="SUPFAM" id="SSF103473">
    <property type="entry name" value="MFS general substrate transporter"/>
    <property type="match status" value="1"/>
</dbReference>
<dbReference type="KEGG" id="php:PhaeoP97_02647"/>
<dbReference type="STRING" id="1844006.PhaeoP97_02647"/>
<name>A0A1L3I7D3_9RHOB</name>
<feature type="transmembrane region" description="Helical" evidence="1">
    <location>
        <begin position="46"/>
        <end position="79"/>
    </location>
</feature>
<feature type="transmembrane region" description="Helical" evidence="1">
    <location>
        <begin position="85"/>
        <end position="105"/>
    </location>
</feature>
<dbReference type="Proteomes" id="UP000183859">
    <property type="component" value="Chromosome"/>
</dbReference>
<evidence type="ECO:0000256" key="1">
    <source>
        <dbReference type="SAM" id="Phobius"/>
    </source>
</evidence>
<accession>A0A1L3I7D3</accession>
<evidence type="ECO:0000313" key="3">
    <source>
        <dbReference type="Proteomes" id="UP000183859"/>
    </source>
</evidence>
<proteinExistence type="predicted"/>
<keyword evidence="3" id="KW-1185">Reference proteome</keyword>
<organism evidence="2 3">
    <name type="scientific">Phaeobacter porticola</name>
    <dbReference type="NCBI Taxonomy" id="1844006"/>
    <lineage>
        <taxon>Bacteria</taxon>
        <taxon>Pseudomonadati</taxon>
        <taxon>Pseudomonadota</taxon>
        <taxon>Alphaproteobacteria</taxon>
        <taxon>Rhodobacterales</taxon>
        <taxon>Roseobacteraceae</taxon>
        <taxon>Phaeobacter</taxon>
    </lineage>
</organism>
<dbReference type="RefSeq" id="WP_072505428.1">
    <property type="nucleotide sequence ID" value="NZ_CP016364.1"/>
</dbReference>
<evidence type="ECO:0000313" key="2">
    <source>
        <dbReference type="EMBL" id="APG48025.1"/>
    </source>
</evidence>
<dbReference type="AlphaFoldDB" id="A0A1L3I7D3"/>